<accession>A0A5C6FL70</accession>
<protein>
    <submittedName>
        <fullName evidence="1">Uncharacterized protein</fullName>
    </submittedName>
</protein>
<comment type="caution">
    <text evidence="1">The sequence shown here is derived from an EMBL/GenBank/DDBJ whole genome shotgun (WGS) entry which is preliminary data.</text>
</comment>
<dbReference type="EMBL" id="SJPW01000001">
    <property type="protein sequence ID" value="TWU60544.1"/>
    <property type="molecule type" value="Genomic_DNA"/>
</dbReference>
<gene>
    <name evidence="1" type="ORF">Poly51_08200</name>
</gene>
<evidence type="ECO:0000313" key="1">
    <source>
        <dbReference type="EMBL" id="TWU60544.1"/>
    </source>
</evidence>
<name>A0A5C6FL70_9BACT</name>
<sequence length="196" mass="20650">MVEAAGRAISLEADQSRGGVDGENFFRVTVRFSILVCKGLSMNRYLIAACSLVVASVLGSNDLSSNAASAQGFGAGVGFVPFGFYQPYGAQYSTSIRTPPYFATNPPVYYGARHARPYGLSPFAAPPQVQAGADYHSRLRSDFLEPNVATPGPASTAPCCNPYIHGSNAKPGPAKIGAVQNNPFVEPSERLAKNEA</sequence>
<dbReference type="Proteomes" id="UP000318288">
    <property type="component" value="Unassembled WGS sequence"/>
</dbReference>
<dbReference type="AlphaFoldDB" id="A0A5C6FL70"/>
<organism evidence="1 2">
    <name type="scientific">Rubripirellula tenax</name>
    <dbReference type="NCBI Taxonomy" id="2528015"/>
    <lineage>
        <taxon>Bacteria</taxon>
        <taxon>Pseudomonadati</taxon>
        <taxon>Planctomycetota</taxon>
        <taxon>Planctomycetia</taxon>
        <taxon>Pirellulales</taxon>
        <taxon>Pirellulaceae</taxon>
        <taxon>Rubripirellula</taxon>
    </lineage>
</organism>
<keyword evidence="2" id="KW-1185">Reference proteome</keyword>
<reference evidence="1 2" key="1">
    <citation type="submission" date="2019-02" db="EMBL/GenBank/DDBJ databases">
        <title>Deep-cultivation of Planctomycetes and their phenomic and genomic characterization uncovers novel biology.</title>
        <authorList>
            <person name="Wiegand S."/>
            <person name="Jogler M."/>
            <person name="Boedeker C."/>
            <person name="Pinto D."/>
            <person name="Vollmers J."/>
            <person name="Rivas-Marin E."/>
            <person name="Kohn T."/>
            <person name="Peeters S.H."/>
            <person name="Heuer A."/>
            <person name="Rast P."/>
            <person name="Oberbeckmann S."/>
            <person name="Bunk B."/>
            <person name="Jeske O."/>
            <person name="Meyerdierks A."/>
            <person name="Storesund J.E."/>
            <person name="Kallscheuer N."/>
            <person name="Luecker S."/>
            <person name="Lage O.M."/>
            <person name="Pohl T."/>
            <person name="Merkel B.J."/>
            <person name="Hornburger P."/>
            <person name="Mueller R.-W."/>
            <person name="Bruemmer F."/>
            <person name="Labrenz M."/>
            <person name="Spormann A.M."/>
            <person name="Op Den Camp H."/>
            <person name="Overmann J."/>
            <person name="Amann R."/>
            <person name="Jetten M.S.M."/>
            <person name="Mascher T."/>
            <person name="Medema M.H."/>
            <person name="Devos D.P."/>
            <person name="Kaster A.-K."/>
            <person name="Ovreas L."/>
            <person name="Rohde M."/>
            <person name="Galperin M.Y."/>
            <person name="Jogler C."/>
        </authorList>
    </citation>
    <scope>NUCLEOTIDE SEQUENCE [LARGE SCALE GENOMIC DNA]</scope>
    <source>
        <strain evidence="1 2">Poly51</strain>
    </source>
</reference>
<evidence type="ECO:0000313" key="2">
    <source>
        <dbReference type="Proteomes" id="UP000318288"/>
    </source>
</evidence>
<proteinExistence type="predicted"/>